<dbReference type="Proteomes" id="UP001163321">
    <property type="component" value="Chromosome 2"/>
</dbReference>
<sequence length="74" mass="8358">MCKYWDVLHPIMSARACNNPLVTSGTVNDAIPDLLGKKRVLQDEDEFGDQIESYQAEEHVCQLHTPSETEKTNP</sequence>
<keyword evidence="2" id="KW-1185">Reference proteome</keyword>
<name>A0ACC0WBZ9_9STRA</name>
<gene>
    <name evidence="1" type="ORF">PsorP6_017099</name>
</gene>
<organism evidence="1 2">
    <name type="scientific">Peronosclerospora sorghi</name>
    <dbReference type="NCBI Taxonomy" id="230839"/>
    <lineage>
        <taxon>Eukaryota</taxon>
        <taxon>Sar</taxon>
        <taxon>Stramenopiles</taxon>
        <taxon>Oomycota</taxon>
        <taxon>Peronosporomycetes</taxon>
        <taxon>Peronosporales</taxon>
        <taxon>Peronosporaceae</taxon>
        <taxon>Peronosclerospora</taxon>
    </lineage>
</organism>
<comment type="caution">
    <text evidence="1">The sequence shown here is derived from an EMBL/GenBank/DDBJ whole genome shotgun (WGS) entry which is preliminary data.</text>
</comment>
<protein>
    <submittedName>
        <fullName evidence="1">Uncharacterized protein</fullName>
    </submittedName>
</protein>
<dbReference type="EMBL" id="CM047581">
    <property type="protein sequence ID" value="KAI9916267.1"/>
    <property type="molecule type" value="Genomic_DNA"/>
</dbReference>
<proteinExistence type="predicted"/>
<evidence type="ECO:0000313" key="1">
    <source>
        <dbReference type="EMBL" id="KAI9916267.1"/>
    </source>
</evidence>
<reference evidence="1 2" key="1">
    <citation type="journal article" date="2022" name="bioRxiv">
        <title>The genome of the oomycete Peronosclerospora sorghi, a cosmopolitan pathogen of maize and sorghum, is inflated with dispersed pseudogenes.</title>
        <authorList>
            <person name="Fletcher K."/>
            <person name="Martin F."/>
            <person name="Isakeit T."/>
            <person name="Cavanaugh K."/>
            <person name="Magill C."/>
            <person name="Michelmore R."/>
        </authorList>
    </citation>
    <scope>NUCLEOTIDE SEQUENCE [LARGE SCALE GENOMIC DNA]</scope>
    <source>
        <strain evidence="1">P6</strain>
    </source>
</reference>
<evidence type="ECO:0000313" key="2">
    <source>
        <dbReference type="Proteomes" id="UP001163321"/>
    </source>
</evidence>
<accession>A0ACC0WBZ9</accession>